<sequence length="970" mass="98596">MADTSLFYLLPAATPARLFTLPQSLPAATSVLYALASDVEDTAQYSVAACSEALLTVLLPQPSPGGATPDHAAAARAVAAQAAAAAHSIAQLANRLLELGADPDHVRQEDGLSPLLAAVQGGHADVAALLLEAGALPDGPAAQAAEPGTPAATSVAALDTPATAEQAAAGRSAKRKRQGEGVQQNGGQPAARPLQPTPLVQGLAARSAALVERLLAAGADVNLACSVQGSQGSTVQLTPLIAAVSAGDAALVARLLEAGADVHKKCATANGSDWTSALSAAVLSGSLELVQLLVSHGACAPRNGGQFVARDHAALRAVALAAQRGRVDMLEVLYPPLAKALQGGSSAMVGTTRRRTSLHPLAAAAERGQLAAVERLLELGAPPNHDGSVAAGVLQCTPLQLAAGNGHLAVVARLLAAGSSPTRTNSREEMAVTLALKRGHLAVLTNASKAWQMGFASGMLPRMRPLSLAALEQERQRFQLLLLALLRAHASSGGSAKSRAAAAAEVRQLATPAAVANAAAGSEALLGALLACGVSLGVVDPGDGSFPLLAAAHNGWQPMLRLLQHGADPNQCDALGNSCCHLLASRPGMLETAQHLLAWHFGRQGGETAGGGRSDGSDTQQQQQQGQQQQPGQQQPGQQQQPHAPQPSQQQLDVGRLNTAGLDALGTALAAKNRKCAELLLEYLIVAQQREQREQREQRARQLAAASAAAEPAGAAANGAAAEQAAATPAAAGPVLPPVAEVQPTAAAAKACDLLVELGAKALADINKPREPEGQHILVTQVPSASRKQLRQLLALPGLDVNARGPSGRTPVMLAVERGQPGILSDLLATGRVDLAARDSVTGANAVLLAARSADAAVLRVLLDAGADVCCVDNTGESLLMALACRNQHKLLAELLRGPAMALLNLQDAAGFSALIHAAVVGSSGACRVLRSYGADPGLRTAEDGKTAFELAAAAGHTACLPFLKPKEQA</sequence>
<dbReference type="STRING" id="3076.A0A2P6TSB8"/>
<evidence type="ECO:0000313" key="5">
    <source>
        <dbReference type="EMBL" id="PRW56961.1"/>
    </source>
</evidence>
<protein>
    <submittedName>
        <fullName evidence="5">Ankyrin repeat domain-containing 50-like</fullName>
    </submittedName>
</protein>
<evidence type="ECO:0000256" key="2">
    <source>
        <dbReference type="ARBA" id="ARBA00023043"/>
    </source>
</evidence>
<proteinExistence type="predicted"/>
<dbReference type="Pfam" id="PF13637">
    <property type="entry name" value="Ank_4"/>
    <property type="match status" value="1"/>
</dbReference>
<dbReference type="PANTHER" id="PTHR24198:SF165">
    <property type="entry name" value="ANKYRIN REPEAT-CONTAINING PROTEIN-RELATED"/>
    <property type="match status" value="1"/>
</dbReference>
<dbReference type="InterPro" id="IPR036770">
    <property type="entry name" value="Ankyrin_rpt-contain_sf"/>
</dbReference>
<dbReference type="SUPFAM" id="SSF48403">
    <property type="entry name" value="Ankyrin repeat"/>
    <property type="match status" value="4"/>
</dbReference>
<dbReference type="AlphaFoldDB" id="A0A2P6TSB8"/>
<accession>A0A2P6TSB8</accession>
<feature type="compositionally biased region" description="Low complexity" evidence="4">
    <location>
        <begin position="620"/>
        <end position="650"/>
    </location>
</feature>
<dbReference type="Pfam" id="PF00023">
    <property type="entry name" value="Ank"/>
    <property type="match status" value="1"/>
</dbReference>
<dbReference type="SMART" id="SM00248">
    <property type="entry name" value="ANK"/>
    <property type="match status" value="11"/>
</dbReference>
<dbReference type="PROSITE" id="PS50297">
    <property type="entry name" value="ANK_REP_REGION"/>
    <property type="match status" value="3"/>
</dbReference>
<dbReference type="PROSITE" id="PS50088">
    <property type="entry name" value="ANK_REPEAT"/>
    <property type="match status" value="5"/>
</dbReference>
<organism evidence="5 6">
    <name type="scientific">Chlorella sorokiniana</name>
    <name type="common">Freshwater green alga</name>
    <dbReference type="NCBI Taxonomy" id="3076"/>
    <lineage>
        <taxon>Eukaryota</taxon>
        <taxon>Viridiplantae</taxon>
        <taxon>Chlorophyta</taxon>
        <taxon>core chlorophytes</taxon>
        <taxon>Trebouxiophyceae</taxon>
        <taxon>Chlorellales</taxon>
        <taxon>Chlorellaceae</taxon>
        <taxon>Chlorella clade</taxon>
        <taxon>Chlorella</taxon>
    </lineage>
</organism>
<name>A0A2P6TSB8_CHLSO</name>
<feature type="repeat" description="ANK" evidence="3">
    <location>
        <begin position="235"/>
        <end position="267"/>
    </location>
</feature>
<feature type="compositionally biased region" description="Gly residues" evidence="4">
    <location>
        <begin position="603"/>
        <end position="614"/>
    </location>
</feature>
<feature type="repeat" description="ANK" evidence="3">
    <location>
        <begin position="397"/>
        <end position="426"/>
    </location>
</feature>
<dbReference type="OrthoDB" id="539213at2759"/>
<feature type="repeat" description="ANK" evidence="3">
    <location>
        <begin position="110"/>
        <end position="135"/>
    </location>
</feature>
<evidence type="ECO:0000313" key="6">
    <source>
        <dbReference type="Proteomes" id="UP000239899"/>
    </source>
</evidence>
<dbReference type="Proteomes" id="UP000239899">
    <property type="component" value="Unassembled WGS sequence"/>
</dbReference>
<dbReference type="Pfam" id="PF12796">
    <property type="entry name" value="Ank_2"/>
    <property type="match status" value="3"/>
</dbReference>
<feature type="repeat" description="ANK" evidence="3">
    <location>
        <begin position="807"/>
        <end position="840"/>
    </location>
</feature>
<evidence type="ECO:0000256" key="1">
    <source>
        <dbReference type="ARBA" id="ARBA00022737"/>
    </source>
</evidence>
<evidence type="ECO:0000256" key="4">
    <source>
        <dbReference type="SAM" id="MobiDB-lite"/>
    </source>
</evidence>
<keyword evidence="1" id="KW-0677">Repeat</keyword>
<gene>
    <name evidence="5" type="ORF">C2E21_4036</name>
</gene>
<comment type="caution">
    <text evidence="5">The sequence shown here is derived from an EMBL/GenBank/DDBJ whole genome shotgun (WGS) entry which is preliminary data.</text>
</comment>
<dbReference type="PANTHER" id="PTHR24198">
    <property type="entry name" value="ANKYRIN REPEAT AND PROTEIN KINASE DOMAIN-CONTAINING PROTEIN"/>
    <property type="match status" value="1"/>
</dbReference>
<keyword evidence="6" id="KW-1185">Reference proteome</keyword>
<feature type="repeat" description="ANK" evidence="3">
    <location>
        <begin position="842"/>
        <end position="874"/>
    </location>
</feature>
<dbReference type="Gene3D" id="1.25.40.20">
    <property type="entry name" value="Ankyrin repeat-containing domain"/>
    <property type="match status" value="5"/>
</dbReference>
<dbReference type="EMBL" id="LHPG02000007">
    <property type="protein sequence ID" value="PRW56961.1"/>
    <property type="molecule type" value="Genomic_DNA"/>
</dbReference>
<feature type="region of interest" description="Disordered" evidence="4">
    <location>
        <begin position="603"/>
        <end position="650"/>
    </location>
</feature>
<keyword evidence="2 3" id="KW-0040">ANK repeat</keyword>
<dbReference type="InterPro" id="IPR002110">
    <property type="entry name" value="Ankyrin_rpt"/>
</dbReference>
<reference evidence="5 6" key="1">
    <citation type="journal article" date="2018" name="Plant J.">
        <title>Genome sequences of Chlorella sorokiniana UTEX 1602 and Micractinium conductrix SAG 241.80: implications to maltose excretion by a green alga.</title>
        <authorList>
            <person name="Arriola M.B."/>
            <person name="Velmurugan N."/>
            <person name="Zhang Y."/>
            <person name="Plunkett M.H."/>
            <person name="Hondzo H."/>
            <person name="Barney B.M."/>
        </authorList>
    </citation>
    <scope>NUCLEOTIDE SEQUENCE [LARGE SCALE GENOMIC DNA]</scope>
    <source>
        <strain evidence="6">UTEX 1602</strain>
    </source>
</reference>
<feature type="region of interest" description="Disordered" evidence="4">
    <location>
        <begin position="161"/>
        <end position="195"/>
    </location>
</feature>
<evidence type="ECO:0000256" key="3">
    <source>
        <dbReference type="PROSITE-ProRule" id="PRU00023"/>
    </source>
</evidence>